<dbReference type="InterPro" id="IPR052337">
    <property type="entry name" value="SAT4-like"/>
</dbReference>
<reference evidence="9" key="1">
    <citation type="journal article" date="2021" name="Nat. Commun.">
        <title>Genetic determinants of endophytism in the Arabidopsis root mycobiome.</title>
        <authorList>
            <person name="Mesny F."/>
            <person name="Miyauchi S."/>
            <person name="Thiergart T."/>
            <person name="Pickel B."/>
            <person name="Atanasova L."/>
            <person name="Karlsson M."/>
            <person name="Huettel B."/>
            <person name="Barry K.W."/>
            <person name="Haridas S."/>
            <person name="Chen C."/>
            <person name="Bauer D."/>
            <person name="Andreopoulos W."/>
            <person name="Pangilinan J."/>
            <person name="LaButti K."/>
            <person name="Riley R."/>
            <person name="Lipzen A."/>
            <person name="Clum A."/>
            <person name="Drula E."/>
            <person name="Henrissat B."/>
            <person name="Kohler A."/>
            <person name="Grigoriev I.V."/>
            <person name="Martin F.M."/>
            <person name="Hacquard S."/>
        </authorList>
    </citation>
    <scope>NUCLEOTIDE SEQUENCE</scope>
    <source>
        <strain evidence="9">MPI-CAGE-CH-0243</strain>
    </source>
</reference>
<evidence type="ECO:0000256" key="4">
    <source>
        <dbReference type="ARBA" id="ARBA00023136"/>
    </source>
</evidence>
<feature type="transmembrane region" description="Helical" evidence="7">
    <location>
        <begin position="46"/>
        <end position="66"/>
    </location>
</feature>
<evidence type="ECO:0000313" key="9">
    <source>
        <dbReference type="EMBL" id="KAH7132579.1"/>
    </source>
</evidence>
<dbReference type="Pfam" id="PF20684">
    <property type="entry name" value="Fung_rhodopsin"/>
    <property type="match status" value="1"/>
</dbReference>
<dbReference type="PANTHER" id="PTHR33048">
    <property type="entry name" value="PTH11-LIKE INTEGRAL MEMBRANE PROTEIN (AFU_ORTHOLOGUE AFUA_5G11245)"/>
    <property type="match status" value="1"/>
</dbReference>
<proteinExistence type="inferred from homology"/>
<evidence type="ECO:0000256" key="5">
    <source>
        <dbReference type="ARBA" id="ARBA00038359"/>
    </source>
</evidence>
<dbReference type="GO" id="GO:0016020">
    <property type="term" value="C:membrane"/>
    <property type="evidence" value="ECO:0007669"/>
    <property type="project" value="UniProtKB-SubCell"/>
</dbReference>
<dbReference type="AlphaFoldDB" id="A0A9P9E526"/>
<evidence type="ECO:0000256" key="3">
    <source>
        <dbReference type="ARBA" id="ARBA00022989"/>
    </source>
</evidence>
<evidence type="ECO:0000313" key="10">
    <source>
        <dbReference type="Proteomes" id="UP000700596"/>
    </source>
</evidence>
<feature type="transmembrane region" description="Helical" evidence="7">
    <location>
        <begin position="244"/>
        <end position="264"/>
    </location>
</feature>
<evidence type="ECO:0000259" key="8">
    <source>
        <dbReference type="Pfam" id="PF20684"/>
    </source>
</evidence>
<comment type="caution">
    <text evidence="9">The sequence shown here is derived from an EMBL/GenBank/DDBJ whole genome shotgun (WGS) entry which is preliminary data.</text>
</comment>
<dbReference type="EMBL" id="JAGMWT010000003">
    <property type="protein sequence ID" value="KAH7132579.1"/>
    <property type="molecule type" value="Genomic_DNA"/>
</dbReference>
<feature type="transmembrane region" description="Helical" evidence="7">
    <location>
        <begin position="78"/>
        <end position="99"/>
    </location>
</feature>
<protein>
    <recommendedName>
        <fullName evidence="8">Rhodopsin domain-containing protein</fullName>
    </recommendedName>
</protein>
<feature type="region of interest" description="Disordered" evidence="6">
    <location>
        <begin position="325"/>
        <end position="349"/>
    </location>
</feature>
<keyword evidence="4 7" id="KW-0472">Membrane</keyword>
<feature type="domain" description="Rhodopsin" evidence="8">
    <location>
        <begin position="63"/>
        <end position="299"/>
    </location>
</feature>
<dbReference type="OrthoDB" id="444631at2759"/>
<feature type="transmembrane region" description="Helical" evidence="7">
    <location>
        <begin position="159"/>
        <end position="182"/>
    </location>
</feature>
<dbReference type="Proteomes" id="UP000700596">
    <property type="component" value="Unassembled WGS sequence"/>
</dbReference>
<feature type="transmembrane region" description="Helical" evidence="7">
    <location>
        <begin position="284"/>
        <end position="303"/>
    </location>
</feature>
<sequence length="415" mass="45932">MSSISTDLSKLPPEVLQQLSNMPSIPPPPGVIPNFQNPETSKNTQIISTGFILGLVVIFFFNRAYAKVFLMRKLTWDDATLLIAFICSLAYFSACTWGAERGRMGTHLWDISILQASSMDLLIPSYMISVITPVTFLFLKCSFFILYLQLFSSLPWMKILSYIGLVTTGLTYSIIGTLVFYWGTPKKGETWLSHLTTPDMAKELSLSAPQAIIGLIIDLYILLLPVLGVWGLRMNTKRKIGVMLIFLSGTMACVCSACSIYYRIVLDHDPDLTWHLIPVNISTLSEMFVGIICACMPSAAYATRQQNSLQARLIRSISSHFGSRYASTNGGGETSSRTSSKVAISQDVKEESGLKSTDRKYARYFNINDLSTKGSRMSGKTGESLVSFTEPTYPMPVATRTDSHTNGKVKVTNMV</sequence>
<dbReference type="InterPro" id="IPR049326">
    <property type="entry name" value="Rhodopsin_dom_fungi"/>
</dbReference>
<comment type="subcellular location">
    <subcellularLocation>
        <location evidence="1">Membrane</location>
        <topology evidence="1">Multi-pass membrane protein</topology>
    </subcellularLocation>
</comment>
<accession>A0A9P9E526</accession>
<keyword evidence="10" id="KW-1185">Reference proteome</keyword>
<feature type="transmembrane region" description="Helical" evidence="7">
    <location>
        <begin position="211"/>
        <end position="232"/>
    </location>
</feature>
<feature type="transmembrane region" description="Helical" evidence="7">
    <location>
        <begin position="126"/>
        <end position="147"/>
    </location>
</feature>
<evidence type="ECO:0000256" key="2">
    <source>
        <dbReference type="ARBA" id="ARBA00022692"/>
    </source>
</evidence>
<dbReference type="PANTHER" id="PTHR33048:SF158">
    <property type="entry name" value="MEMBRANE PROTEIN PTH11-LIKE, PUTATIVE-RELATED"/>
    <property type="match status" value="1"/>
</dbReference>
<organism evidence="9 10">
    <name type="scientific">Dendryphion nanum</name>
    <dbReference type="NCBI Taxonomy" id="256645"/>
    <lineage>
        <taxon>Eukaryota</taxon>
        <taxon>Fungi</taxon>
        <taxon>Dikarya</taxon>
        <taxon>Ascomycota</taxon>
        <taxon>Pezizomycotina</taxon>
        <taxon>Dothideomycetes</taxon>
        <taxon>Pleosporomycetidae</taxon>
        <taxon>Pleosporales</taxon>
        <taxon>Torulaceae</taxon>
        <taxon>Dendryphion</taxon>
    </lineage>
</organism>
<gene>
    <name evidence="9" type="ORF">B0J11DRAFT_230953</name>
</gene>
<feature type="compositionally biased region" description="Polar residues" evidence="6">
    <location>
        <begin position="325"/>
        <end position="343"/>
    </location>
</feature>
<evidence type="ECO:0000256" key="6">
    <source>
        <dbReference type="SAM" id="MobiDB-lite"/>
    </source>
</evidence>
<evidence type="ECO:0000256" key="1">
    <source>
        <dbReference type="ARBA" id="ARBA00004141"/>
    </source>
</evidence>
<keyword evidence="2 7" id="KW-0812">Transmembrane</keyword>
<keyword evidence="3 7" id="KW-1133">Transmembrane helix</keyword>
<name>A0A9P9E526_9PLEO</name>
<comment type="similarity">
    <text evidence="5">Belongs to the SAT4 family.</text>
</comment>
<evidence type="ECO:0000256" key="7">
    <source>
        <dbReference type="SAM" id="Phobius"/>
    </source>
</evidence>